<feature type="region of interest" description="Disordered" evidence="1">
    <location>
        <begin position="609"/>
        <end position="648"/>
    </location>
</feature>
<reference evidence="3" key="1">
    <citation type="submission" date="2023-07" db="EMBL/GenBank/DDBJ databases">
        <title>Black Yeasts Isolated from many extreme environments.</title>
        <authorList>
            <person name="Coleine C."/>
            <person name="Stajich J.E."/>
            <person name="Selbmann L."/>
        </authorList>
    </citation>
    <scope>NUCLEOTIDE SEQUENCE</scope>
    <source>
        <strain evidence="3">CCFEE 5485</strain>
    </source>
</reference>
<accession>A0AAE0TUB8</accession>
<feature type="compositionally biased region" description="Acidic residues" evidence="1">
    <location>
        <begin position="223"/>
        <end position="232"/>
    </location>
</feature>
<evidence type="ECO:0000259" key="2">
    <source>
        <dbReference type="Pfam" id="PF24054"/>
    </source>
</evidence>
<sequence>MRGMRLRLRIQRNELPTISTLWPVPDIQLKHTISQLLDAVNRTFPLESDTWGLEHYVVTVAGFECLHYHELGQVCKDEDEIVIRPLMYAETRARTLTGRDQITPDGRHLCDGLPFGRPLLRGVIRPDVRIPDRKGKREEVEEMVQAGIPIGSGLPNGMGMVLTRLEDREDVNEDSEGADEDFEVQDSDDQSDAATSDESDSDESSEDESDNEHDSSSGTSDTSDSDSEEENSTSDASWHGITGATVTLSARAAASKTELGSRMQPHVNGVNSINNVTVKRKAPADDHAASTVATAKKVKIDNAPPYQGKPVTKSRNQRKRDAKHLQHLKNVGVLDPNADLKALHDYQRNDQRTIDHLDTMLEVSANGQENTEEDIATDAVEQSEAQDNQAAQVAGAAVTNKPKPSKKAEMEALRRKLLQDISTGGIDINDKCARLSAKESDDTLDRVGNENEDEVEDDEAPEQQSSKPPVDAFDDTVGETVADETSFVEAEKEKVKPPAITDMVPASVARRAKLDLAGSQRMLFGSLGVRAPQTAEERVALQKKLAEKAKQRLLLPGMTPRKIPQKRPEVLSAEAEARAQAEDENAWLSKIDLSAVECCEEGVTLSTPPFPFYQRWDPQQKKRKAKGRAAQSYAEPSKRRKRGRQQDVANGELVEIYDKYNAGAKGDALDYDDVEDEEDHEQYWEEGALLKGDAEEGSEEDDGFPPLPADLTTLTPLTEADAKTDDYIIFTELVCSALTSWQPKMLTRTAKLLGRDDESAWKLQSAQRDLGKKEYDGEGNRVYRKFEMEGLSDDEGDEDDGGERERTMMWAEMGDVKLLLRSMHGEAVVIEAQT</sequence>
<comment type="caution">
    <text evidence="3">The sequence shown here is derived from an EMBL/GenBank/DDBJ whole genome shotgun (WGS) entry which is preliminary data.</text>
</comment>
<gene>
    <name evidence="3" type="ORF">LTR78_007301</name>
</gene>
<dbReference type="InterPro" id="IPR055781">
    <property type="entry name" value="DUF7357"/>
</dbReference>
<feature type="compositionally biased region" description="Acidic residues" evidence="1">
    <location>
        <begin position="450"/>
        <end position="461"/>
    </location>
</feature>
<feature type="region of interest" description="Disordered" evidence="1">
    <location>
        <begin position="281"/>
        <end position="318"/>
    </location>
</feature>
<feature type="compositionally biased region" description="Acidic residues" evidence="1">
    <location>
        <begin position="169"/>
        <end position="211"/>
    </location>
</feature>
<feature type="compositionally biased region" description="Basic and acidic residues" evidence="1">
    <location>
        <begin position="439"/>
        <end position="449"/>
    </location>
</feature>
<organism evidence="3 4">
    <name type="scientific">Recurvomyces mirabilis</name>
    <dbReference type="NCBI Taxonomy" id="574656"/>
    <lineage>
        <taxon>Eukaryota</taxon>
        <taxon>Fungi</taxon>
        <taxon>Dikarya</taxon>
        <taxon>Ascomycota</taxon>
        <taxon>Pezizomycotina</taxon>
        <taxon>Dothideomycetes</taxon>
        <taxon>Dothideomycetidae</taxon>
        <taxon>Mycosphaerellales</taxon>
        <taxon>Teratosphaeriaceae</taxon>
        <taxon>Recurvomyces</taxon>
    </lineage>
</organism>
<evidence type="ECO:0000313" key="3">
    <source>
        <dbReference type="EMBL" id="KAK3672715.1"/>
    </source>
</evidence>
<proteinExistence type="predicted"/>
<feature type="region of interest" description="Disordered" evidence="1">
    <location>
        <begin position="381"/>
        <end position="410"/>
    </location>
</feature>
<dbReference type="EMBL" id="JAUTXT010000030">
    <property type="protein sequence ID" value="KAK3672715.1"/>
    <property type="molecule type" value="Genomic_DNA"/>
</dbReference>
<dbReference type="AlphaFoldDB" id="A0AAE0TUB8"/>
<protein>
    <recommendedName>
        <fullName evidence="2">DUF7357 domain-containing protein</fullName>
    </recommendedName>
</protein>
<evidence type="ECO:0000313" key="4">
    <source>
        <dbReference type="Proteomes" id="UP001274830"/>
    </source>
</evidence>
<dbReference type="Proteomes" id="UP001274830">
    <property type="component" value="Unassembled WGS sequence"/>
</dbReference>
<evidence type="ECO:0000256" key="1">
    <source>
        <dbReference type="SAM" id="MobiDB-lite"/>
    </source>
</evidence>
<feature type="region of interest" description="Disordered" evidence="1">
    <location>
        <begin position="169"/>
        <end position="240"/>
    </location>
</feature>
<feature type="domain" description="DUF7357" evidence="2">
    <location>
        <begin position="4"/>
        <end position="133"/>
    </location>
</feature>
<dbReference type="Pfam" id="PF24054">
    <property type="entry name" value="DUF7357"/>
    <property type="match status" value="1"/>
</dbReference>
<keyword evidence="4" id="KW-1185">Reference proteome</keyword>
<feature type="region of interest" description="Disordered" evidence="1">
    <location>
        <begin position="439"/>
        <end position="474"/>
    </location>
</feature>
<name>A0AAE0TUB8_9PEZI</name>